<dbReference type="EnsemblMetazoa" id="AMAM024254-RA">
    <property type="protein sequence ID" value="AMAM024254-PA"/>
    <property type="gene ID" value="AMAM024254"/>
</dbReference>
<organism evidence="1 2">
    <name type="scientific">Anopheles maculatus</name>
    <dbReference type="NCBI Taxonomy" id="74869"/>
    <lineage>
        <taxon>Eukaryota</taxon>
        <taxon>Metazoa</taxon>
        <taxon>Ecdysozoa</taxon>
        <taxon>Arthropoda</taxon>
        <taxon>Hexapoda</taxon>
        <taxon>Insecta</taxon>
        <taxon>Pterygota</taxon>
        <taxon>Neoptera</taxon>
        <taxon>Endopterygota</taxon>
        <taxon>Diptera</taxon>
        <taxon>Nematocera</taxon>
        <taxon>Culicoidea</taxon>
        <taxon>Culicidae</taxon>
        <taxon>Anophelinae</taxon>
        <taxon>Anopheles</taxon>
        <taxon>Anopheles maculatus group</taxon>
    </lineage>
</organism>
<reference evidence="1" key="2">
    <citation type="submission" date="2020-05" db="UniProtKB">
        <authorList>
            <consortium name="EnsemblMetazoa"/>
        </authorList>
    </citation>
    <scope>IDENTIFICATION</scope>
    <source>
        <strain evidence="1">maculatus3</strain>
    </source>
</reference>
<accession>A0A182TCQ6</accession>
<evidence type="ECO:0000313" key="1">
    <source>
        <dbReference type="EnsemblMetazoa" id="AMAM024254-PA"/>
    </source>
</evidence>
<keyword evidence="2" id="KW-1185">Reference proteome</keyword>
<protein>
    <submittedName>
        <fullName evidence="1">Uncharacterized protein</fullName>
    </submittedName>
</protein>
<reference evidence="2" key="1">
    <citation type="submission" date="2013-09" db="EMBL/GenBank/DDBJ databases">
        <title>The Genome Sequence of Anopheles maculatus species B.</title>
        <authorList>
            <consortium name="The Broad Institute Genomics Platform"/>
            <person name="Neafsey D.E."/>
            <person name="Besansky N."/>
            <person name="Howell P."/>
            <person name="Walton C."/>
            <person name="Young S.K."/>
            <person name="Zeng Q."/>
            <person name="Gargeya S."/>
            <person name="Fitzgerald M."/>
            <person name="Haas B."/>
            <person name="Abouelleil A."/>
            <person name="Allen A.W."/>
            <person name="Alvarado L."/>
            <person name="Arachchi H.M."/>
            <person name="Berlin A.M."/>
            <person name="Chapman S.B."/>
            <person name="Gainer-Dewar J."/>
            <person name="Goldberg J."/>
            <person name="Griggs A."/>
            <person name="Gujja S."/>
            <person name="Hansen M."/>
            <person name="Howarth C."/>
            <person name="Imamovic A."/>
            <person name="Ireland A."/>
            <person name="Larimer J."/>
            <person name="McCowan C."/>
            <person name="Murphy C."/>
            <person name="Pearson M."/>
            <person name="Poon T.W."/>
            <person name="Priest M."/>
            <person name="Roberts A."/>
            <person name="Saif S."/>
            <person name="Shea T."/>
            <person name="Sisk P."/>
            <person name="Sykes S."/>
            <person name="Wortman J."/>
            <person name="Nusbaum C."/>
            <person name="Birren B."/>
        </authorList>
    </citation>
    <scope>NUCLEOTIDE SEQUENCE [LARGE SCALE GENOMIC DNA]</scope>
    <source>
        <strain evidence="2">maculatus3</strain>
    </source>
</reference>
<dbReference type="AlphaFoldDB" id="A0A182TCQ6"/>
<name>A0A182TCQ6_9DIPT</name>
<sequence length="107" mass="12212">MFQQPPGWMMMMTTTIPSTRLYIHYSHTLPKVVVFGARESRALEALGSQHDQGPVCGGICCDAETERQLQAKATKNFERLVKHHIRSQRGHWETAANLYKGRCTLRI</sequence>
<evidence type="ECO:0000313" key="2">
    <source>
        <dbReference type="Proteomes" id="UP000075901"/>
    </source>
</evidence>
<dbReference type="VEuPathDB" id="VectorBase:AMAM024254"/>
<proteinExistence type="predicted"/>
<dbReference type="Proteomes" id="UP000075901">
    <property type="component" value="Unassembled WGS sequence"/>
</dbReference>